<organism evidence="1">
    <name type="scientific">Anguilla anguilla</name>
    <name type="common">European freshwater eel</name>
    <name type="synonym">Muraena anguilla</name>
    <dbReference type="NCBI Taxonomy" id="7936"/>
    <lineage>
        <taxon>Eukaryota</taxon>
        <taxon>Metazoa</taxon>
        <taxon>Chordata</taxon>
        <taxon>Craniata</taxon>
        <taxon>Vertebrata</taxon>
        <taxon>Euteleostomi</taxon>
        <taxon>Actinopterygii</taxon>
        <taxon>Neopterygii</taxon>
        <taxon>Teleostei</taxon>
        <taxon>Anguilliformes</taxon>
        <taxon>Anguillidae</taxon>
        <taxon>Anguilla</taxon>
    </lineage>
</organism>
<sequence>MIFSWHDFRSSVCDMTLTVCTSIQYINGCNYLWIGLQDSIFI</sequence>
<reference evidence="1" key="1">
    <citation type="submission" date="2014-11" db="EMBL/GenBank/DDBJ databases">
        <authorList>
            <person name="Amaro Gonzalez C."/>
        </authorList>
    </citation>
    <scope>NUCLEOTIDE SEQUENCE</scope>
</reference>
<protein>
    <submittedName>
        <fullName evidence="1">Uncharacterized protein</fullName>
    </submittedName>
</protein>
<name>A0A0E9VH59_ANGAN</name>
<reference evidence="1" key="2">
    <citation type="journal article" date="2015" name="Fish Shellfish Immunol.">
        <title>Early steps in the European eel (Anguilla anguilla)-Vibrio vulnificus interaction in the gills: Role of the RtxA13 toxin.</title>
        <authorList>
            <person name="Callol A."/>
            <person name="Pajuelo D."/>
            <person name="Ebbesson L."/>
            <person name="Teles M."/>
            <person name="MacKenzie S."/>
            <person name="Amaro C."/>
        </authorList>
    </citation>
    <scope>NUCLEOTIDE SEQUENCE</scope>
</reference>
<accession>A0A0E9VH59</accession>
<dbReference type="EMBL" id="GBXM01031241">
    <property type="protein sequence ID" value="JAH77336.1"/>
    <property type="molecule type" value="Transcribed_RNA"/>
</dbReference>
<dbReference type="AlphaFoldDB" id="A0A0E9VH59"/>
<evidence type="ECO:0000313" key="1">
    <source>
        <dbReference type="EMBL" id="JAH77336.1"/>
    </source>
</evidence>
<proteinExistence type="predicted"/>